<dbReference type="EMBL" id="FOXI01000014">
    <property type="protein sequence ID" value="SFP97452.1"/>
    <property type="molecule type" value="Genomic_DNA"/>
</dbReference>
<evidence type="ECO:0000313" key="3">
    <source>
        <dbReference type="Proteomes" id="UP000183769"/>
    </source>
</evidence>
<keyword evidence="3" id="KW-1185">Reference proteome</keyword>
<dbReference type="Proteomes" id="UP000183769">
    <property type="component" value="Unassembled WGS sequence"/>
</dbReference>
<evidence type="ECO:0000256" key="1">
    <source>
        <dbReference type="SAM" id="MobiDB-lite"/>
    </source>
</evidence>
<proteinExistence type="predicted"/>
<protein>
    <submittedName>
        <fullName evidence="2">Halocin C8-like bacteriocin domain-containing protein</fullName>
    </submittedName>
</protein>
<sequence>METLQAANQVSNSNEANFGNFNTDENRRSVLQKTVASLAGVAGFGGLSGMAAGSKGSTEPKSRASDDPDFEATDVEVRAGDEVPRATAMALNNSEINKLKAVMRSEGKMQPSGIVSVDVETTDPDLNDVDPRVVIVPFEPVGNRPVDPRDTTGQTDPANVGALFAVTVVQEGERQAATAFGVASHPTQSGAKTIERVDNGASDAGQFQAKLMTFGQDQAGEEPAMVGSQTTKLPIRNARRPNQDQNSSSSLNSVGTGSGALSTAQVSEGSILSCFQCTTLVGILCKLGGGRLSQSTCLVRCLPLITTIGGYLICSGGCLLVVEAISRVGCGLGSGYVCIVAGYCN</sequence>
<organism evidence="2 3">
    <name type="scientific">Halolamina pelagica</name>
    <dbReference type="NCBI Taxonomy" id="699431"/>
    <lineage>
        <taxon>Archaea</taxon>
        <taxon>Methanobacteriati</taxon>
        <taxon>Methanobacteriota</taxon>
        <taxon>Stenosarchaea group</taxon>
        <taxon>Halobacteria</taxon>
        <taxon>Halobacteriales</taxon>
        <taxon>Haloferacaceae</taxon>
    </lineage>
</organism>
<evidence type="ECO:0000313" key="2">
    <source>
        <dbReference type="EMBL" id="SFP97452.1"/>
    </source>
</evidence>
<feature type="region of interest" description="Disordered" evidence="1">
    <location>
        <begin position="48"/>
        <end position="75"/>
    </location>
</feature>
<feature type="region of interest" description="Disordered" evidence="1">
    <location>
        <begin position="220"/>
        <end position="254"/>
    </location>
</feature>
<dbReference type="NCBIfam" id="TIGR04449">
    <property type="entry name" value="halocin_C8_dom"/>
    <property type="match status" value="1"/>
</dbReference>
<gene>
    <name evidence="2" type="ORF">SAMN05216277_11410</name>
</gene>
<dbReference type="InterPro" id="IPR031033">
    <property type="entry name" value="Halocin_C8_dom"/>
</dbReference>
<accession>A0A1I5UQF1</accession>
<name>A0A1I5UQF1_9EURY</name>
<dbReference type="AlphaFoldDB" id="A0A1I5UQF1"/>
<feature type="region of interest" description="Disordered" evidence="1">
    <location>
        <begin position="1"/>
        <end position="25"/>
    </location>
</feature>
<reference evidence="3" key="1">
    <citation type="submission" date="2016-10" db="EMBL/GenBank/DDBJ databases">
        <authorList>
            <person name="Varghese N."/>
            <person name="Submissions S."/>
        </authorList>
    </citation>
    <scope>NUCLEOTIDE SEQUENCE [LARGE SCALE GENOMIC DNA]</scope>
    <source>
        <strain evidence="3">CGMCC 1.10329</strain>
    </source>
</reference>